<dbReference type="eggNOG" id="COG2200">
    <property type="taxonomic scope" value="Bacteria"/>
</dbReference>
<dbReference type="CDD" id="cd01948">
    <property type="entry name" value="EAL"/>
    <property type="match status" value="1"/>
</dbReference>
<dbReference type="Proteomes" id="UP000008881">
    <property type="component" value="Chromosome"/>
</dbReference>
<dbReference type="OrthoDB" id="6606424at2"/>
<name>A0A0H3FZ77_KLEAK</name>
<keyword evidence="3" id="KW-1185">Reference proteome</keyword>
<dbReference type="KEGG" id="eae:EAE_24790"/>
<dbReference type="PROSITE" id="PS50883">
    <property type="entry name" value="EAL"/>
    <property type="match status" value="1"/>
</dbReference>
<dbReference type="GeneID" id="93313122"/>
<protein>
    <submittedName>
        <fullName evidence="2">Putative fimbrial protein</fullName>
    </submittedName>
</protein>
<dbReference type="HOGENOM" id="CLU_000445_70_50_6"/>
<reference evidence="2 3" key="1">
    <citation type="journal article" date="2012" name="J. Bacteriol.">
        <title>Complete genome sequence of Enterobacter aerogenes KCTC 2190.</title>
        <authorList>
            <person name="Shin S.H."/>
            <person name="Kim S."/>
            <person name="Kim J.Y."/>
            <person name="Lee S."/>
            <person name="Um Y."/>
            <person name="Oh M.K."/>
            <person name="Kim Y.R."/>
            <person name="Lee J."/>
            <person name="Yang K.S."/>
        </authorList>
    </citation>
    <scope>NUCLEOTIDE SEQUENCE [LARGE SCALE GENOMIC DNA]</scope>
    <source>
        <strain evidence="2 3">KCTC 2190</strain>
    </source>
</reference>
<dbReference type="RefSeq" id="WP_015706205.1">
    <property type="nucleotide sequence ID" value="NC_015663.1"/>
</dbReference>
<dbReference type="SMART" id="SM00052">
    <property type="entry name" value="EAL"/>
    <property type="match status" value="1"/>
</dbReference>
<dbReference type="InterPro" id="IPR035919">
    <property type="entry name" value="EAL_sf"/>
</dbReference>
<gene>
    <name evidence="2" type="ordered locus">EAE_24790</name>
</gene>
<dbReference type="AlphaFoldDB" id="A0A0H3FZ77"/>
<accession>A0A0H3FZ77</accession>
<dbReference type="Pfam" id="PF00563">
    <property type="entry name" value="EAL"/>
    <property type="match status" value="1"/>
</dbReference>
<feature type="domain" description="EAL" evidence="1">
    <location>
        <begin position="10"/>
        <end position="261"/>
    </location>
</feature>
<sequence>MQLSTICNPINNIETEFMAGLTSGVIYPVFQPIVNNNKKILGFEMLIRWMVNGKEMTAGEFIDDIKSTEAHIKLANFLIDAAVKKIIKYNGALFFSVNITVLDKIVTEKLYNIISSLKEKYLNNELIKLLVLEFSESLDFYKDSKSVDNIKTLSQLNVTIELDDCFSSRSVNFPVRSMKFNGYKLDREVVSAFSKNIYDESLIRSLLYFCALTDSYCTAEGINNYNEMHELYKIGVRRFQGFWISKPVLENELDSTIRYFGLVK</sequence>
<dbReference type="EMBL" id="CP002824">
    <property type="protein sequence ID" value="AEG99851.1"/>
    <property type="molecule type" value="Genomic_DNA"/>
</dbReference>
<proteinExistence type="predicted"/>
<evidence type="ECO:0000259" key="1">
    <source>
        <dbReference type="PROSITE" id="PS50883"/>
    </source>
</evidence>
<dbReference type="Gene3D" id="3.20.20.450">
    <property type="entry name" value="EAL domain"/>
    <property type="match status" value="1"/>
</dbReference>
<evidence type="ECO:0000313" key="3">
    <source>
        <dbReference type="Proteomes" id="UP000008881"/>
    </source>
</evidence>
<dbReference type="SUPFAM" id="SSF141868">
    <property type="entry name" value="EAL domain-like"/>
    <property type="match status" value="1"/>
</dbReference>
<dbReference type="InterPro" id="IPR052155">
    <property type="entry name" value="Biofilm_reg_signaling"/>
</dbReference>
<dbReference type="InterPro" id="IPR001633">
    <property type="entry name" value="EAL_dom"/>
</dbReference>
<evidence type="ECO:0000313" key="2">
    <source>
        <dbReference type="EMBL" id="AEG99851.1"/>
    </source>
</evidence>
<organism evidence="2 3">
    <name type="scientific">Klebsiella aerogenes (strain ATCC 13048 / DSM 30053 / CCUG 1429 / JCM 1235 / KCTC 2190 / NBRC 13534 / NCIMB 10102 / NCTC 10006 / CDC 819-56)</name>
    <name type="common">Enterobacter aerogenes</name>
    <dbReference type="NCBI Taxonomy" id="1028307"/>
    <lineage>
        <taxon>Bacteria</taxon>
        <taxon>Pseudomonadati</taxon>
        <taxon>Pseudomonadota</taxon>
        <taxon>Gammaproteobacteria</taxon>
        <taxon>Enterobacterales</taxon>
        <taxon>Enterobacteriaceae</taxon>
        <taxon>Klebsiella/Raoultella group</taxon>
        <taxon>Klebsiella</taxon>
    </lineage>
</organism>
<dbReference type="PANTHER" id="PTHR44757">
    <property type="entry name" value="DIGUANYLATE CYCLASE DGCP"/>
    <property type="match status" value="1"/>
</dbReference>
<dbReference type="PANTHER" id="PTHR44757:SF2">
    <property type="entry name" value="BIOFILM ARCHITECTURE MAINTENANCE PROTEIN MBAA"/>
    <property type="match status" value="1"/>
</dbReference>